<evidence type="ECO:0000259" key="3">
    <source>
        <dbReference type="PROSITE" id="PS50003"/>
    </source>
</evidence>
<feature type="region of interest" description="Disordered" evidence="2">
    <location>
        <begin position="85"/>
        <end position="137"/>
    </location>
</feature>
<feature type="compositionally biased region" description="Pro residues" evidence="2">
    <location>
        <begin position="718"/>
        <end position="730"/>
    </location>
</feature>
<feature type="region of interest" description="Disordered" evidence="2">
    <location>
        <begin position="625"/>
        <end position="665"/>
    </location>
</feature>
<gene>
    <name evidence="4" type="ORF">D4764_13G0001070</name>
</gene>
<feature type="region of interest" description="Disordered" evidence="2">
    <location>
        <begin position="707"/>
        <end position="779"/>
    </location>
</feature>
<feature type="compositionally biased region" description="Low complexity" evidence="2">
    <location>
        <begin position="1373"/>
        <end position="1394"/>
    </location>
</feature>
<feature type="compositionally biased region" description="Low complexity" evidence="2">
    <location>
        <begin position="221"/>
        <end position="240"/>
    </location>
</feature>
<name>A0A5C6P7P3_9TELE</name>
<keyword evidence="1" id="KW-0175">Coiled coil</keyword>
<dbReference type="InterPro" id="IPR001849">
    <property type="entry name" value="PH_domain"/>
</dbReference>
<dbReference type="PROSITE" id="PS50003">
    <property type="entry name" value="PH_DOMAIN"/>
    <property type="match status" value="1"/>
</dbReference>
<dbReference type="PANTHER" id="PTHR12752:SF4">
    <property type="entry name" value="PLECKSTRIN HOMOLOGY DOMAIN-CONTAINING FAMILY A MEMBER 7"/>
    <property type="match status" value="1"/>
</dbReference>
<evidence type="ECO:0000313" key="4">
    <source>
        <dbReference type="EMBL" id="TWW75445.1"/>
    </source>
</evidence>
<comment type="caution">
    <text evidence="4">The sequence shown here is derived from an EMBL/GenBank/DDBJ whole genome shotgun (WGS) entry which is preliminary data.</text>
</comment>
<feature type="domain" description="PH" evidence="3">
    <location>
        <begin position="260"/>
        <end position="435"/>
    </location>
</feature>
<evidence type="ECO:0000256" key="2">
    <source>
        <dbReference type="SAM" id="MobiDB-lite"/>
    </source>
</evidence>
<dbReference type="Gene3D" id="2.30.29.30">
    <property type="entry name" value="Pleckstrin-homology domain (PH domain)/Phosphotyrosine-binding domain (PTB)"/>
    <property type="match status" value="2"/>
</dbReference>
<accession>A0A5C6P7P3</accession>
<keyword evidence="5" id="KW-1185">Reference proteome</keyword>
<feature type="region of interest" description="Disordered" evidence="2">
    <location>
        <begin position="221"/>
        <end position="251"/>
    </location>
</feature>
<feature type="compositionally biased region" description="Pro residues" evidence="2">
    <location>
        <begin position="653"/>
        <end position="663"/>
    </location>
</feature>
<protein>
    <submittedName>
        <fullName evidence="4">Pleckstrin-like proteiny domain-containing family A member 7</fullName>
    </submittedName>
</protein>
<reference evidence="4 5" key="1">
    <citation type="submission" date="2019-04" db="EMBL/GenBank/DDBJ databases">
        <title>Chromosome genome assembly for Takifugu flavidus.</title>
        <authorList>
            <person name="Xiao S."/>
        </authorList>
    </citation>
    <scope>NUCLEOTIDE SEQUENCE [LARGE SCALE GENOMIC DNA]</scope>
    <source>
        <strain evidence="4">HTHZ2018</strain>
        <tissue evidence="4">Muscle</tissue>
    </source>
</reference>
<feature type="region of interest" description="Disordered" evidence="2">
    <location>
        <begin position="1459"/>
        <end position="1479"/>
    </location>
</feature>
<dbReference type="PANTHER" id="PTHR12752">
    <property type="entry name" value="PHOSPHOINOSITOL 3-PHOSPHATE-BINDING PROTEIN"/>
    <property type="match status" value="1"/>
</dbReference>
<feature type="region of interest" description="Disordered" evidence="2">
    <location>
        <begin position="1288"/>
        <end position="1396"/>
    </location>
</feature>
<dbReference type="InterPro" id="IPR057971">
    <property type="entry name" value="PKHA4-7_TBCA"/>
</dbReference>
<dbReference type="SMART" id="SM00233">
    <property type="entry name" value="PH"/>
    <property type="match status" value="1"/>
</dbReference>
<dbReference type="CDD" id="cd13248">
    <property type="entry name" value="PH_PEPP1_2_3"/>
    <property type="match status" value="1"/>
</dbReference>
<feature type="compositionally biased region" description="Polar residues" evidence="2">
    <location>
        <begin position="637"/>
        <end position="649"/>
    </location>
</feature>
<feature type="coiled-coil region" evidence="1">
    <location>
        <begin position="1023"/>
        <end position="1057"/>
    </location>
</feature>
<evidence type="ECO:0000256" key="1">
    <source>
        <dbReference type="SAM" id="Coils"/>
    </source>
</evidence>
<dbReference type="EMBL" id="RHFK02000005">
    <property type="protein sequence ID" value="TWW75445.1"/>
    <property type="molecule type" value="Genomic_DNA"/>
</dbReference>
<dbReference type="Proteomes" id="UP000324091">
    <property type="component" value="Chromosome 13"/>
</dbReference>
<dbReference type="InterPro" id="IPR011993">
    <property type="entry name" value="PH-like_dom_sf"/>
</dbReference>
<dbReference type="InterPro" id="IPR040392">
    <property type="entry name" value="PKHA4-7_PH"/>
</dbReference>
<feature type="region of interest" description="Disordered" evidence="2">
    <location>
        <begin position="1223"/>
        <end position="1264"/>
    </location>
</feature>
<proteinExistence type="predicted"/>
<dbReference type="Pfam" id="PF00169">
    <property type="entry name" value="PH"/>
    <property type="match status" value="1"/>
</dbReference>
<organism evidence="4 5">
    <name type="scientific">Takifugu flavidus</name>
    <name type="common">sansaifugu</name>
    <dbReference type="NCBI Taxonomy" id="433684"/>
    <lineage>
        <taxon>Eukaryota</taxon>
        <taxon>Metazoa</taxon>
        <taxon>Chordata</taxon>
        <taxon>Craniata</taxon>
        <taxon>Vertebrata</taxon>
        <taxon>Euteleostomi</taxon>
        <taxon>Actinopterygii</taxon>
        <taxon>Neopterygii</taxon>
        <taxon>Teleostei</taxon>
        <taxon>Neoteleostei</taxon>
        <taxon>Acanthomorphata</taxon>
        <taxon>Eupercaria</taxon>
        <taxon>Tetraodontiformes</taxon>
        <taxon>Tetradontoidea</taxon>
        <taxon>Tetraodontidae</taxon>
        <taxon>Takifugu</taxon>
    </lineage>
</organism>
<evidence type="ECO:0000313" key="5">
    <source>
        <dbReference type="Proteomes" id="UP000324091"/>
    </source>
</evidence>
<feature type="compositionally biased region" description="Basic and acidic residues" evidence="2">
    <location>
        <begin position="1241"/>
        <end position="1252"/>
    </location>
</feature>
<dbReference type="Pfam" id="PF25541">
    <property type="entry name" value="TBCA_PH"/>
    <property type="match status" value="1"/>
</dbReference>
<sequence length="1546" mass="173579">MWTQSGYCNHIPHAGYPFYHAPCRILSLVVEIHMLAGQFSFNISPNWFNWKDCVETGLVKRRDCVSVGEGINRGVIPADGIRRRGEERRGEERRGEERRGEERRGEERRGERRGEERRERRGEERRGEERRGEEISDNKPFQRVTEAQIIHRFVLRSTFCSMGCQDRVMGGVEGDVGHNQRGSTFRHPLTGQMSAESSDFILQEQSQGGCMMSSTTVSEASTTVTSSTVDSTSKGSRSSSGKVHSFGKRHQSIRRNPNAPVVVRGWLYKQDSSGMRLWKRKWFVLADFCLFYYKDSREETVLGSIPLPSYVVSAVGADDHISRKFAFKCTGLSPGILVHLLVYWSISTLLCGLQKPHAAPGVEGEMACVHHLQIHVVDLESMPSAHLCPSLSYLSLIMDLLPLQAEHSGMRTYYFSADTQEDMNTWLKAMNEAAKMQNRNEATINRSSNTFGRPNMLSQHAVPQTNHVSANTINTPHLENTRPIHEVLLEPIQHDKVDCCSLRKDSPVADMFEQPSVTLEMDTHLSLPTTSTQSAFQQTDSLSVSAPVSRIPSRAPSRGASTLPSGVCLRNGLVSAPSPILEPNGIAAGTYQRGPNLAPADCQQQLKRRSTLDQVEQWIQVQKADSRGDNTLPRRTPPTQHKFTTLDTYQTPPRTPRQSPPPARLGEYKYAQDRLSHFRLTPEQGASGSNTVLQLYEWQQRHQFRHGSPTAPLYTPAPEYPFGPRPPATVPPSSSAPRIEGQPRCVSVPPSSADHPPPGPPPGTRTLSPTRRPHTPAERLTVRPVEERTVVDLPFTVSPRRSKSQLLKGIFSQSLRDDSCLDPHPLFVQQMITVFIKATTLERHSMPSGYITHTVSAPSLHGKTPEELTLLLIQLRRHRAKMASARQEMLAQLGKFDPTEEPYHHVPSDTTASSPFLCSAPSSVSHLSRLGPSSPLRSFNTKADDTYMQLKKDLEYLDLKIRALEPLIVVVHSLLLHCTAGPLRPVMNVAGTQVLKEAGKPVRVAESDVDVKLSRLCEQDKILKDLELKISSLKEDKDKLERVLDLSRQQMEQYREQLGHSQKIAYQQRLLQEDLVAIRAQISRVSTEMTLAWNEYSRLERSVEQLRAALQTQLNHSAALQKSELKRELWRIEDVLAGLSASKANYRITIDSVQNPERKFVPSMSDLTVPSQSVEVQPPLCTSDFLSTHHSSAVMTVSEDIAPPRPPLPRFYDYGDMPPAVPPLPKEASVIRHTSVRGLKRQSDERRRDRESGQYVANGDAKSELRSYLSEPELPGKIHHNTDTEYQHLQSKASFSEERQSTSVSSYVTLRRGPGNSASRERPHSALDLQLSSSEGLQPRGRMTAEEQLERMKRHQRALVRERKRNLSQGDHSCLSTSTSRRSSSSSRLPSSTSDPPVAVFDLQEHFWVDGHIEEGWNVASGRGQPKAPPTHLREMDLEPVDYDLDISRELSKPQKVPIPERYIESDSEEPPSPEELEKRWQRTERIKNLLARSSVQNLQPCATLDFSELCLVLQQQERIMNVSQVLASEASQKSKLVAAKATAEH</sequence>
<dbReference type="SUPFAM" id="SSF50729">
    <property type="entry name" value="PH domain-like"/>
    <property type="match status" value="2"/>
</dbReference>
<feature type="compositionally biased region" description="Basic residues" evidence="2">
    <location>
        <begin position="1352"/>
        <end position="1366"/>
    </location>
</feature>
<feature type="compositionally biased region" description="Acidic residues" evidence="2">
    <location>
        <begin position="1466"/>
        <end position="1475"/>
    </location>
</feature>